<sequence>MRREGISHHSARSPELSCLLYGICGSGTDKRRARRMDSSGAHKPRYTHPHHSAPHPCCDALFVVLHQLSSTGQDRTDGPRRGCQPQSRTPMRALQLARIACSHLPIQVTPHSRTLDSVSS</sequence>
<organism evidence="2 3">
    <name type="scientific">Mycena citricolor</name>
    <dbReference type="NCBI Taxonomy" id="2018698"/>
    <lineage>
        <taxon>Eukaryota</taxon>
        <taxon>Fungi</taxon>
        <taxon>Dikarya</taxon>
        <taxon>Basidiomycota</taxon>
        <taxon>Agaricomycotina</taxon>
        <taxon>Agaricomycetes</taxon>
        <taxon>Agaricomycetidae</taxon>
        <taxon>Agaricales</taxon>
        <taxon>Marasmiineae</taxon>
        <taxon>Mycenaceae</taxon>
        <taxon>Mycena</taxon>
    </lineage>
</organism>
<keyword evidence="3" id="KW-1185">Reference proteome</keyword>
<gene>
    <name evidence="2" type="ORF">MYCIT1_LOCUS22611</name>
</gene>
<dbReference type="Proteomes" id="UP001295794">
    <property type="component" value="Unassembled WGS sequence"/>
</dbReference>
<evidence type="ECO:0000313" key="3">
    <source>
        <dbReference type="Proteomes" id="UP001295794"/>
    </source>
</evidence>
<dbReference type="AlphaFoldDB" id="A0AAD2HH15"/>
<feature type="compositionally biased region" description="Basic residues" evidence="1">
    <location>
        <begin position="42"/>
        <end position="52"/>
    </location>
</feature>
<comment type="caution">
    <text evidence="2">The sequence shown here is derived from an EMBL/GenBank/DDBJ whole genome shotgun (WGS) entry which is preliminary data.</text>
</comment>
<dbReference type="EMBL" id="CAVNYO010000405">
    <property type="protein sequence ID" value="CAK5275070.1"/>
    <property type="molecule type" value="Genomic_DNA"/>
</dbReference>
<reference evidence="2" key="1">
    <citation type="submission" date="2023-11" db="EMBL/GenBank/DDBJ databases">
        <authorList>
            <person name="De Vega J J."/>
            <person name="De Vega J J."/>
        </authorList>
    </citation>
    <scope>NUCLEOTIDE SEQUENCE</scope>
</reference>
<evidence type="ECO:0000313" key="2">
    <source>
        <dbReference type="EMBL" id="CAK5275070.1"/>
    </source>
</evidence>
<feature type="region of interest" description="Disordered" evidence="1">
    <location>
        <begin position="29"/>
        <end position="52"/>
    </location>
</feature>
<accession>A0AAD2HH15</accession>
<feature type="region of interest" description="Disordered" evidence="1">
    <location>
        <begin position="70"/>
        <end position="89"/>
    </location>
</feature>
<proteinExistence type="predicted"/>
<protein>
    <submittedName>
        <fullName evidence="2">Uncharacterized protein</fullName>
    </submittedName>
</protein>
<name>A0AAD2HH15_9AGAR</name>
<evidence type="ECO:0000256" key="1">
    <source>
        <dbReference type="SAM" id="MobiDB-lite"/>
    </source>
</evidence>